<evidence type="ECO:0000256" key="2">
    <source>
        <dbReference type="ARBA" id="ARBA00004236"/>
    </source>
</evidence>
<keyword evidence="7 14" id="KW-0418">Kinase</keyword>
<dbReference type="InterPro" id="IPR003594">
    <property type="entry name" value="HATPase_dom"/>
</dbReference>
<dbReference type="Pfam" id="PF02518">
    <property type="entry name" value="HATPase_c"/>
    <property type="match status" value="1"/>
</dbReference>
<dbReference type="PANTHER" id="PTHR45436">
    <property type="entry name" value="SENSOR HISTIDINE KINASE YKOH"/>
    <property type="match status" value="1"/>
</dbReference>
<evidence type="ECO:0000256" key="5">
    <source>
        <dbReference type="ARBA" id="ARBA00022679"/>
    </source>
</evidence>
<dbReference type="GO" id="GO:0005886">
    <property type="term" value="C:plasma membrane"/>
    <property type="evidence" value="ECO:0007669"/>
    <property type="project" value="UniProtKB-SubCell"/>
</dbReference>
<dbReference type="InterPro" id="IPR004358">
    <property type="entry name" value="Sig_transdc_His_kin-like_C"/>
</dbReference>
<evidence type="ECO:0000256" key="11">
    <source>
        <dbReference type="SAM" id="Phobius"/>
    </source>
</evidence>
<evidence type="ECO:0000256" key="9">
    <source>
        <dbReference type="ARBA" id="ARBA00023012"/>
    </source>
</evidence>
<evidence type="ECO:0000256" key="10">
    <source>
        <dbReference type="ARBA" id="ARBA00023136"/>
    </source>
</evidence>
<protein>
    <recommendedName>
        <fullName evidence="3">histidine kinase</fullName>
        <ecNumber evidence="3">2.7.13.3</ecNumber>
    </recommendedName>
</protein>
<accession>A0A931GLJ1</accession>
<evidence type="ECO:0000256" key="3">
    <source>
        <dbReference type="ARBA" id="ARBA00012438"/>
    </source>
</evidence>
<feature type="domain" description="Histidine kinase" evidence="12">
    <location>
        <begin position="125"/>
        <end position="331"/>
    </location>
</feature>
<dbReference type="SMART" id="SM00387">
    <property type="entry name" value="HATPase_c"/>
    <property type="match status" value="1"/>
</dbReference>
<feature type="domain" description="HAMP" evidence="13">
    <location>
        <begin position="64"/>
        <end position="117"/>
    </location>
</feature>
<keyword evidence="15" id="KW-1185">Reference proteome</keyword>
<dbReference type="PANTHER" id="PTHR45436:SF5">
    <property type="entry name" value="SENSOR HISTIDINE KINASE TRCS"/>
    <property type="match status" value="1"/>
</dbReference>
<dbReference type="EC" id="2.7.13.3" evidence="3"/>
<dbReference type="GO" id="GO:0000155">
    <property type="term" value="F:phosphorelay sensor kinase activity"/>
    <property type="evidence" value="ECO:0007669"/>
    <property type="project" value="InterPro"/>
</dbReference>
<dbReference type="AlphaFoldDB" id="A0A931GLJ1"/>
<dbReference type="InterPro" id="IPR003660">
    <property type="entry name" value="HAMP_dom"/>
</dbReference>
<dbReference type="InterPro" id="IPR036097">
    <property type="entry name" value="HisK_dim/P_sf"/>
</dbReference>
<comment type="catalytic activity">
    <reaction evidence="1">
        <text>ATP + protein L-histidine = ADP + protein N-phospho-L-histidine.</text>
        <dbReference type="EC" id="2.7.13.3"/>
    </reaction>
</comment>
<dbReference type="CDD" id="cd00082">
    <property type="entry name" value="HisKA"/>
    <property type="match status" value="1"/>
</dbReference>
<dbReference type="Proteomes" id="UP000614047">
    <property type="component" value="Unassembled WGS sequence"/>
</dbReference>
<dbReference type="InterPro" id="IPR003661">
    <property type="entry name" value="HisK_dim/P_dom"/>
</dbReference>
<keyword evidence="4" id="KW-0597">Phosphoprotein</keyword>
<dbReference type="InterPro" id="IPR036890">
    <property type="entry name" value="HATPase_C_sf"/>
</dbReference>
<reference evidence="14" key="1">
    <citation type="submission" date="2020-11" db="EMBL/GenBank/DDBJ databases">
        <title>Sequencing the genomes of 1000 actinobacteria strains.</title>
        <authorList>
            <person name="Klenk H.-P."/>
        </authorList>
    </citation>
    <scope>NUCLEOTIDE SEQUENCE</scope>
    <source>
        <strain evidence="14">DSM 43175</strain>
    </source>
</reference>
<keyword evidence="10 11" id="KW-0472">Membrane</keyword>
<keyword evidence="9" id="KW-0902">Two-component regulatory system</keyword>
<evidence type="ECO:0000256" key="4">
    <source>
        <dbReference type="ARBA" id="ARBA00022553"/>
    </source>
</evidence>
<dbReference type="SUPFAM" id="SSF47384">
    <property type="entry name" value="Homodimeric domain of signal transducing histidine kinase"/>
    <property type="match status" value="1"/>
</dbReference>
<evidence type="ECO:0000313" key="15">
    <source>
        <dbReference type="Proteomes" id="UP000614047"/>
    </source>
</evidence>
<name>A0A931GLJ1_9ACTN</name>
<dbReference type="RefSeq" id="WP_197013861.1">
    <property type="nucleotide sequence ID" value="NZ_BAABES010000019.1"/>
</dbReference>
<organism evidence="14 15">
    <name type="scientific">Actinomadura viridis</name>
    <dbReference type="NCBI Taxonomy" id="58110"/>
    <lineage>
        <taxon>Bacteria</taxon>
        <taxon>Bacillati</taxon>
        <taxon>Actinomycetota</taxon>
        <taxon>Actinomycetes</taxon>
        <taxon>Streptosporangiales</taxon>
        <taxon>Thermomonosporaceae</taxon>
        <taxon>Actinomadura</taxon>
    </lineage>
</organism>
<dbReference type="SMART" id="SM00304">
    <property type="entry name" value="HAMP"/>
    <property type="match status" value="1"/>
</dbReference>
<evidence type="ECO:0000256" key="7">
    <source>
        <dbReference type="ARBA" id="ARBA00022777"/>
    </source>
</evidence>
<comment type="subcellular location">
    <subcellularLocation>
        <location evidence="2">Cell membrane</location>
    </subcellularLocation>
</comment>
<dbReference type="SMART" id="SM00388">
    <property type="entry name" value="HisKA"/>
    <property type="match status" value="1"/>
</dbReference>
<keyword evidence="8 11" id="KW-1133">Transmembrane helix</keyword>
<dbReference type="PROSITE" id="PS50109">
    <property type="entry name" value="HIS_KIN"/>
    <property type="match status" value="1"/>
</dbReference>
<keyword evidence="6 11" id="KW-0812">Transmembrane</keyword>
<proteinExistence type="predicted"/>
<dbReference type="InterPro" id="IPR005467">
    <property type="entry name" value="His_kinase_dom"/>
</dbReference>
<evidence type="ECO:0000256" key="8">
    <source>
        <dbReference type="ARBA" id="ARBA00022989"/>
    </source>
</evidence>
<evidence type="ECO:0000259" key="13">
    <source>
        <dbReference type="PROSITE" id="PS50885"/>
    </source>
</evidence>
<dbReference type="EMBL" id="JADOUA010000001">
    <property type="protein sequence ID" value="MBG6091562.1"/>
    <property type="molecule type" value="Genomic_DNA"/>
</dbReference>
<evidence type="ECO:0000313" key="14">
    <source>
        <dbReference type="EMBL" id="MBG6091562.1"/>
    </source>
</evidence>
<feature type="transmembrane region" description="Helical" evidence="11">
    <location>
        <begin position="40"/>
        <end position="63"/>
    </location>
</feature>
<evidence type="ECO:0000256" key="1">
    <source>
        <dbReference type="ARBA" id="ARBA00000085"/>
    </source>
</evidence>
<dbReference type="PROSITE" id="PS50885">
    <property type="entry name" value="HAMP"/>
    <property type="match status" value="1"/>
</dbReference>
<dbReference type="Gene3D" id="1.10.287.130">
    <property type="match status" value="1"/>
</dbReference>
<evidence type="ECO:0000259" key="12">
    <source>
        <dbReference type="PROSITE" id="PS50109"/>
    </source>
</evidence>
<dbReference type="PRINTS" id="PR00344">
    <property type="entry name" value="BCTRLSENSOR"/>
</dbReference>
<keyword evidence="5" id="KW-0808">Transferase</keyword>
<dbReference type="Gene3D" id="3.30.565.10">
    <property type="entry name" value="Histidine kinase-like ATPase, C-terminal domain"/>
    <property type="match status" value="1"/>
</dbReference>
<dbReference type="SUPFAM" id="SSF55874">
    <property type="entry name" value="ATPase domain of HSP90 chaperone/DNA topoisomerase II/histidine kinase"/>
    <property type="match status" value="1"/>
</dbReference>
<dbReference type="Pfam" id="PF00512">
    <property type="entry name" value="HisKA"/>
    <property type="match status" value="1"/>
</dbReference>
<sequence length="346" mass="37554">MQGRVTFTATVVSGLLLALGIGVMFLAVTAHPVGAAEVALAVAMILGFFASLAAVAWVVRYAVKRALRPVRTMRDELGTISDHRNIRRVTVPSTHDDVADLARCVNVALDRIEQLVERQRAFAAEASHELRSPLTGLRTRLELGLEHPEEEDWPETARAVLDDADRMQQIIADLLTMAKLEAGVLGTRGPIDLGELVRAETARRRQRVPIEIETDEGVMVSGARTHLIRVLTNLLDNADRHARTWIRVAVGTDGRDALLMVADDGPGIPPEERERVFQRFQRLDEGRRCEPGGTGLGLAISRDIAKAHGGELFVGDSPGGARLVLRLPLIGAQDPASSAPPVSTTR</sequence>
<gene>
    <name evidence="14" type="ORF">IW256_005675</name>
</gene>
<comment type="caution">
    <text evidence="14">The sequence shown here is derived from an EMBL/GenBank/DDBJ whole genome shotgun (WGS) entry which is preliminary data.</text>
</comment>
<feature type="transmembrane region" description="Helical" evidence="11">
    <location>
        <begin position="7"/>
        <end position="28"/>
    </location>
</feature>
<evidence type="ECO:0000256" key="6">
    <source>
        <dbReference type="ARBA" id="ARBA00022692"/>
    </source>
</evidence>
<dbReference type="InterPro" id="IPR050428">
    <property type="entry name" value="TCS_sensor_his_kinase"/>
</dbReference>